<evidence type="ECO:0000313" key="2">
    <source>
        <dbReference type="Proteomes" id="UP000095192"/>
    </source>
</evidence>
<comment type="caution">
    <text evidence="1">The sequence shown here is derived from an EMBL/GenBank/DDBJ whole genome shotgun (WGS) entry which is preliminary data.</text>
</comment>
<protein>
    <submittedName>
        <fullName evidence="1">Uncharacterized protein</fullName>
    </submittedName>
</protein>
<dbReference type="AlphaFoldDB" id="A0A1D3CWY0"/>
<accession>A0A1D3CWY0</accession>
<dbReference type="VEuPathDB" id="ToxoDB:cyc_02970"/>
<dbReference type="InParanoid" id="A0A1D3CWY0"/>
<reference evidence="1 2" key="1">
    <citation type="journal article" date="2016" name="BMC Genomics">
        <title>Comparative genomics reveals Cyclospora cayetanensis possesses coccidia-like metabolism and invasion components but unique surface antigens.</title>
        <authorList>
            <person name="Liu S."/>
            <person name="Wang L."/>
            <person name="Zheng H."/>
            <person name="Xu Z."/>
            <person name="Roellig D.M."/>
            <person name="Li N."/>
            <person name="Frace M.A."/>
            <person name="Tang K."/>
            <person name="Arrowood M.J."/>
            <person name="Moss D.M."/>
            <person name="Zhang L."/>
            <person name="Feng Y."/>
            <person name="Xiao L."/>
        </authorList>
    </citation>
    <scope>NUCLEOTIDE SEQUENCE [LARGE SCALE GENOMIC DNA]</scope>
    <source>
        <strain evidence="1 2">CHN_HEN01</strain>
    </source>
</reference>
<proteinExistence type="predicted"/>
<dbReference type="EMBL" id="JROU02001661">
    <property type="protein sequence ID" value="OEH75688.1"/>
    <property type="molecule type" value="Genomic_DNA"/>
</dbReference>
<dbReference type="Gene3D" id="3.40.50.12780">
    <property type="entry name" value="N-terminal domain of ligase-like"/>
    <property type="match status" value="1"/>
</dbReference>
<evidence type="ECO:0000313" key="1">
    <source>
        <dbReference type="EMBL" id="OEH75688.1"/>
    </source>
</evidence>
<dbReference type="Proteomes" id="UP000095192">
    <property type="component" value="Unassembled WGS sequence"/>
</dbReference>
<organism evidence="1 2">
    <name type="scientific">Cyclospora cayetanensis</name>
    <dbReference type="NCBI Taxonomy" id="88456"/>
    <lineage>
        <taxon>Eukaryota</taxon>
        <taxon>Sar</taxon>
        <taxon>Alveolata</taxon>
        <taxon>Apicomplexa</taxon>
        <taxon>Conoidasida</taxon>
        <taxon>Coccidia</taxon>
        <taxon>Eucoccidiorida</taxon>
        <taxon>Eimeriorina</taxon>
        <taxon>Eimeriidae</taxon>
        <taxon>Cyclospora</taxon>
    </lineage>
</organism>
<dbReference type="VEuPathDB" id="ToxoDB:LOC34619736"/>
<sequence length="532" mass="56282">MSSKKGCRFRYTRASSLCTVDLMRPEGAGGRRGSGITDLVFSNLGVLGCRTHAVEQVRSAISKEEELVASAAAELRLASGKSRGDRYCCARGASDKWQKSERDNKASLAPGGQALLSSAAFASRTSKQQARASWRERDKPVWRRPLRPHLLQRRLCSVSLAWLTKHLPSAALSRSNVEKISIGGMCTASAAAVAAAVAAERLLYERLDEQSALSSARGESTENLRELREALAAGGVGNSESSSVSSSVSSSASGRVSENSYALLLDASRCWGMPRTVILSASALRQQLQRNAEQLFSKLRPGDAAVVAAAPEAVALYERAAAAATAGAAEEATFEAPSPAAELAAAAHRIIRCCCVCTDESDLISRIEQVPVELRGSGESGSVSEGPFTSQARPAARIAAVVKWLQRLLPATAEVQHAFSVAEVGVVAFQKEKGLATEAAEQASYLAKEAAAAAEAEEGVFVGHQMPGTKAEVGDGGVLLFSSNCSSSGYFGRRVATAEAFGSPKGQFNSFFRSAILGEGVVFKQEIRLYRW</sequence>
<name>A0A1D3CWY0_9EIME</name>
<keyword evidence="2" id="KW-1185">Reference proteome</keyword>
<dbReference type="InterPro" id="IPR042099">
    <property type="entry name" value="ANL_N_sf"/>
</dbReference>
<gene>
    <name evidence="1" type="ORF">cyc_02970</name>
</gene>